<dbReference type="InterPro" id="IPR036179">
    <property type="entry name" value="Ig-like_dom_sf"/>
</dbReference>
<keyword evidence="3" id="KW-1185">Reference proteome</keyword>
<dbReference type="PROSITE" id="PS50835">
    <property type="entry name" value="IG_LIKE"/>
    <property type="match status" value="1"/>
</dbReference>
<sequence>MHDAENGVGGYFMREEPEVEECWEGTVREDGIDDVRNNGGGREEVTCCGKMRLMVAERLFFCKKAKEKDSSADIILSQPQRIQTALVGQSVSLKCTTSTSISQYLMWFHQKPEQAPRLLIYDAVNRYTGIPERFKGSGSGTDFTLTISDVQDEDSGYYYCQQRQSWPFTQ</sequence>
<organism evidence="2 3">
    <name type="scientific">Polypterus senegalus</name>
    <name type="common">Senegal bichir</name>
    <dbReference type="NCBI Taxonomy" id="55291"/>
    <lineage>
        <taxon>Eukaryota</taxon>
        <taxon>Metazoa</taxon>
        <taxon>Chordata</taxon>
        <taxon>Craniata</taxon>
        <taxon>Vertebrata</taxon>
        <taxon>Euteleostomi</taxon>
        <taxon>Actinopterygii</taxon>
        <taxon>Polypteriformes</taxon>
        <taxon>Polypteridae</taxon>
        <taxon>Polypterus</taxon>
    </lineage>
</organism>
<evidence type="ECO:0000259" key="1">
    <source>
        <dbReference type="PROSITE" id="PS50835"/>
    </source>
</evidence>
<gene>
    <name evidence="2" type="primary">Igkv311_8</name>
    <name evidence="2" type="ORF">GTO96_0017086</name>
</gene>
<feature type="non-terminal residue" evidence="2">
    <location>
        <position position="1"/>
    </location>
</feature>
<dbReference type="PANTHER" id="PTHR23267">
    <property type="entry name" value="IMMUNOGLOBULIN LIGHT CHAIN"/>
    <property type="match status" value="1"/>
</dbReference>
<dbReference type="InterPro" id="IPR003599">
    <property type="entry name" value="Ig_sub"/>
</dbReference>
<dbReference type="AlphaFoldDB" id="A0A8X7XCB7"/>
<evidence type="ECO:0000313" key="2">
    <source>
        <dbReference type="EMBL" id="KAG2465383.1"/>
    </source>
</evidence>
<dbReference type="SMART" id="SM00408">
    <property type="entry name" value="IGc2"/>
    <property type="match status" value="1"/>
</dbReference>
<dbReference type="SMART" id="SM00406">
    <property type="entry name" value="IGv"/>
    <property type="match status" value="1"/>
</dbReference>
<dbReference type="InterPro" id="IPR050150">
    <property type="entry name" value="IgV_Light_Chain"/>
</dbReference>
<feature type="domain" description="Ig-like" evidence="1">
    <location>
        <begin position="88"/>
        <end position="170"/>
    </location>
</feature>
<accession>A0A8X7XCB7</accession>
<dbReference type="SMART" id="SM00409">
    <property type="entry name" value="IG"/>
    <property type="match status" value="1"/>
</dbReference>
<dbReference type="InterPro" id="IPR003598">
    <property type="entry name" value="Ig_sub2"/>
</dbReference>
<evidence type="ECO:0000313" key="3">
    <source>
        <dbReference type="Proteomes" id="UP000886611"/>
    </source>
</evidence>
<dbReference type="Pfam" id="PF07686">
    <property type="entry name" value="V-set"/>
    <property type="match status" value="1"/>
</dbReference>
<name>A0A8X7XCB7_POLSE</name>
<dbReference type="Proteomes" id="UP000886611">
    <property type="component" value="Unassembled WGS sequence"/>
</dbReference>
<dbReference type="SUPFAM" id="SSF48726">
    <property type="entry name" value="Immunoglobulin"/>
    <property type="match status" value="1"/>
</dbReference>
<dbReference type="Gene3D" id="2.60.40.10">
    <property type="entry name" value="Immunoglobulins"/>
    <property type="match status" value="1"/>
</dbReference>
<protein>
    <submittedName>
        <fullName evidence="2">KV311 protein</fullName>
    </submittedName>
</protein>
<dbReference type="EMBL" id="JAATIS010001721">
    <property type="protein sequence ID" value="KAG2465383.1"/>
    <property type="molecule type" value="Genomic_DNA"/>
</dbReference>
<dbReference type="FunFam" id="2.60.40.10:FF:001230">
    <property type="entry name" value="Immunoglobulin kappa variable 8-16"/>
    <property type="match status" value="1"/>
</dbReference>
<proteinExistence type="predicted"/>
<dbReference type="InterPro" id="IPR007110">
    <property type="entry name" value="Ig-like_dom"/>
</dbReference>
<feature type="non-terminal residue" evidence="2">
    <location>
        <position position="170"/>
    </location>
</feature>
<comment type="caution">
    <text evidence="2">The sequence shown here is derived from an EMBL/GenBank/DDBJ whole genome shotgun (WGS) entry which is preliminary data.</text>
</comment>
<reference evidence="2 3" key="1">
    <citation type="journal article" date="2021" name="Cell">
        <title>Tracing the genetic footprints of vertebrate landing in non-teleost ray-finned fishes.</title>
        <authorList>
            <person name="Bi X."/>
            <person name="Wang K."/>
            <person name="Yang L."/>
            <person name="Pan H."/>
            <person name="Jiang H."/>
            <person name="Wei Q."/>
            <person name="Fang M."/>
            <person name="Yu H."/>
            <person name="Zhu C."/>
            <person name="Cai Y."/>
            <person name="He Y."/>
            <person name="Gan X."/>
            <person name="Zeng H."/>
            <person name="Yu D."/>
            <person name="Zhu Y."/>
            <person name="Jiang H."/>
            <person name="Qiu Q."/>
            <person name="Yang H."/>
            <person name="Zhang Y.E."/>
            <person name="Wang W."/>
            <person name="Zhu M."/>
            <person name="He S."/>
            <person name="Zhang G."/>
        </authorList>
    </citation>
    <scope>NUCLEOTIDE SEQUENCE [LARGE SCALE GENOMIC DNA]</scope>
    <source>
        <strain evidence="2">Bchr_013</strain>
    </source>
</reference>
<dbReference type="InterPro" id="IPR013106">
    <property type="entry name" value="Ig_V-set"/>
</dbReference>
<dbReference type="InterPro" id="IPR013783">
    <property type="entry name" value="Ig-like_fold"/>
</dbReference>